<proteinExistence type="predicted"/>
<feature type="active site" description="Nucleophile" evidence="2">
    <location>
        <position position="466"/>
    </location>
</feature>
<evidence type="ECO:0000256" key="1">
    <source>
        <dbReference type="ARBA" id="ARBA00084097"/>
    </source>
</evidence>
<reference evidence="6" key="1">
    <citation type="submission" date="2025-08" db="UniProtKB">
        <authorList>
            <consortium name="RefSeq"/>
        </authorList>
    </citation>
    <scope>IDENTIFICATION</scope>
</reference>
<sequence length="655" mass="72282">MCCSGGKVRLPDLHPTPKPLSTQISETAEAKHFLPNIRRFNSCFLMTYFGATEICHGTFMPTFEVQAEFTRTSSSKTKCFIAGVIILLASVGVTAYFLMSSVWEEDKSKYAGTFRTWATALDEPQCAHVSREIYALGGTVADATVASLLCLGVVLPESLGIGGGFFAVYFNKKTGKVHYLDAREMAPLAANQNMFVGGNSRTGARVIAVPGELKGYRELLRLVGTNVSQTELFEPAIAIARKGFKSGQHLAEAMRAKRNLILADPGLRKVYIDPETNDTWREGDVIVNHELADTLERLSRSSDFMHEFYEGPTGLGLVKKITSLGGILSMADLKEYQPKWKTPTHWRMQNTYDVYSASLPGSGPILALMLNTLDAYNISRFEDDSRSYQRLAEIFKFAYAKRSLLGDPNFIDVKEITNFSFSRKKLVDQMESKAFAEEIRGKINETGTLSLEKYGGALNVPRDHGTSHASFFGPDGDVIAITSTVNYYFGSGVQIDGIVFNNEMDDFSTPNEDNGFDLMPSKSNYIEPRKRPMSSMVPAVIVKDREAVMAIGGAGGSQITTAAAQVIFHYFYRGTKLEDAIKHKRIHHQYFPEHILYEDGFDSEIIADLAKYGHKTREKPPTKRGSVIVGIAREGDKLVACVDPRKGGGVLGGTD</sequence>
<dbReference type="InterPro" id="IPR043138">
    <property type="entry name" value="GGT_lsub"/>
</dbReference>
<dbReference type="AlphaFoldDB" id="A0AAJ7SIJ9"/>
<dbReference type="SUPFAM" id="SSF56235">
    <property type="entry name" value="N-terminal nucleophile aminohydrolases (Ntn hydrolases)"/>
    <property type="match status" value="1"/>
</dbReference>
<dbReference type="FunFam" id="1.10.246.130:FF:000001">
    <property type="entry name" value="Gamma-glutamyltransferase 5 isoform 1"/>
    <property type="match status" value="1"/>
</dbReference>
<feature type="binding site" evidence="3">
    <location>
        <position position="183"/>
    </location>
    <ligand>
        <name>L-glutamate</name>
        <dbReference type="ChEBI" id="CHEBI:29985"/>
    </ligand>
</feature>
<dbReference type="InterPro" id="IPR043137">
    <property type="entry name" value="GGT_ssub_C"/>
</dbReference>
<feature type="binding site" evidence="3">
    <location>
        <position position="506"/>
    </location>
    <ligand>
        <name>L-glutamate</name>
        <dbReference type="ChEBI" id="CHEBI:29985"/>
    </ligand>
</feature>
<accession>A0AAJ7SIJ9</accession>
<feature type="binding site" evidence="3">
    <location>
        <begin position="484"/>
        <end position="486"/>
    </location>
    <ligand>
        <name>L-glutamate</name>
        <dbReference type="ChEBI" id="CHEBI:29985"/>
    </ligand>
</feature>
<keyword evidence="5" id="KW-1185">Reference proteome</keyword>
<feature type="transmembrane region" description="Helical" evidence="4">
    <location>
        <begin position="79"/>
        <end position="99"/>
    </location>
</feature>
<keyword evidence="1" id="KW-1202">Platelet aggregation activating toxin</keyword>
<dbReference type="PRINTS" id="PR01210">
    <property type="entry name" value="GGTRANSPTASE"/>
</dbReference>
<keyword evidence="4" id="KW-0472">Membrane</keyword>
<dbReference type="Gene3D" id="1.10.246.130">
    <property type="match status" value="1"/>
</dbReference>
<dbReference type="Gene3D" id="3.60.20.40">
    <property type="match status" value="1"/>
</dbReference>
<keyword evidence="4" id="KW-0812">Transmembrane</keyword>
<name>A0AAJ7SIJ9_9ACAR</name>
<feature type="binding site" evidence="3">
    <location>
        <begin position="534"/>
        <end position="535"/>
    </location>
    <ligand>
        <name>L-glutamate</name>
        <dbReference type="ChEBI" id="CHEBI:29985"/>
    </ligand>
</feature>
<dbReference type="RefSeq" id="XP_028969138.1">
    <property type="nucleotide sequence ID" value="XM_029113305.1"/>
</dbReference>
<keyword evidence="1" id="KW-1199">Hemostasis impairing toxin</keyword>
<evidence type="ECO:0000256" key="2">
    <source>
        <dbReference type="PIRSR" id="PIRSR600101-1"/>
    </source>
</evidence>
<dbReference type="GeneID" id="100905957"/>
<protein>
    <submittedName>
        <fullName evidence="6">Glutathione hydrolase 1 proenzyme</fullName>
    </submittedName>
</protein>
<keyword evidence="1" id="KW-0800">Toxin</keyword>
<evidence type="ECO:0000313" key="6">
    <source>
        <dbReference type="RefSeq" id="XP_028969138.1"/>
    </source>
</evidence>
<dbReference type="Pfam" id="PF01019">
    <property type="entry name" value="G_glu_transpept"/>
    <property type="match status" value="1"/>
</dbReference>
<organism evidence="5 6">
    <name type="scientific">Galendromus occidentalis</name>
    <name type="common">western predatory mite</name>
    <dbReference type="NCBI Taxonomy" id="34638"/>
    <lineage>
        <taxon>Eukaryota</taxon>
        <taxon>Metazoa</taxon>
        <taxon>Ecdysozoa</taxon>
        <taxon>Arthropoda</taxon>
        <taxon>Chelicerata</taxon>
        <taxon>Arachnida</taxon>
        <taxon>Acari</taxon>
        <taxon>Parasitiformes</taxon>
        <taxon>Mesostigmata</taxon>
        <taxon>Gamasina</taxon>
        <taxon>Phytoseioidea</taxon>
        <taxon>Phytoseiidae</taxon>
        <taxon>Typhlodrominae</taxon>
        <taxon>Galendromus</taxon>
    </lineage>
</organism>
<dbReference type="PANTHER" id="PTHR11686">
    <property type="entry name" value="GAMMA GLUTAMYL TRANSPEPTIDASE"/>
    <property type="match status" value="1"/>
</dbReference>
<dbReference type="FunFam" id="3.60.20.40:FF:000001">
    <property type="entry name" value="Gamma-glutamyltranspeptidase 1"/>
    <property type="match status" value="1"/>
</dbReference>
<evidence type="ECO:0000256" key="4">
    <source>
        <dbReference type="SAM" id="Phobius"/>
    </source>
</evidence>
<evidence type="ECO:0000313" key="5">
    <source>
        <dbReference type="Proteomes" id="UP000694867"/>
    </source>
</evidence>
<dbReference type="InterPro" id="IPR029055">
    <property type="entry name" value="Ntn_hydrolases_N"/>
</dbReference>
<dbReference type="Proteomes" id="UP000694867">
    <property type="component" value="Unplaced"/>
</dbReference>
<dbReference type="KEGG" id="goe:100905957"/>
<dbReference type="GO" id="GO:0006751">
    <property type="term" value="P:glutathione catabolic process"/>
    <property type="evidence" value="ECO:0007669"/>
    <property type="project" value="InterPro"/>
</dbReference>
<gene>
    <name evidence="6" type="primary">LOC100905957</name>
</gene>
<dbReference type="GO" id="GO:0036374">
    <property type="term" value="F:glutathione hydrolase activity"/>
    <property type="evidence" value="ECO:0007669"/>
    <property type="project" value="InterPro"/>
</dbReference>
<dbReference type="GO" id="GO:0005886">
    <property type="term" value="C:plasma membrane"/>
    <property type="evidence" value="ECO:0007669"/>
    <property type="project" value="TreeGrafter"/>
</dbReference>
<keyword evidence="6" id="KW-0378">Hydrolase</keyword>
<dbReference type="InterPro" id="IPR000101">
    <property type="entry name" value="GGT_peptidase"/>
</dbReference>
<evidence type="ECO:0000256" key="3">
    <source>
        <dbReference type="PIRSR" id="PIRSR600101-2"/>
    </source>
</evidence>
<feature type="binding site" evidence="3">
    <location>
        <position position="556"/>
    </location>
    <ligand>
        <name>L-glutamate</name>
        <dbReference type="ChEBI" id="CHEBI:29985"/>
    </ligand>
</feature>
<dbReference type="PANTHER" id="PTHR11686:SF9">
    <property type="entry name" value="RE13973P"/>
    <property type="match status" value="1"/>
</dbReference>
<keyword evidence="4" id="KW-1133">Transmembrane helix</keyword>